<dbReference type="EMBL" id="CP026604">
    <property type="protein sequence ID" value="AWB66609.1"/>
    <property type="molecule type" value="Genomic_DNA"/>
</dbReference>
<dbReference type="InterPro" id="IPR011701">
    <property type="entry name" value="MFS"/>
</dbReference>
<reference evidence="5 6" key="1">
    <citation type="submission" date="2018-01" db="EMBL/GenBank/DDBJ databases">
        <title>Genome sequence of a Cantenovulum-like bacteria.</title>
        <authorList>
            <person name="Tan W.R."/>
            <person name="Lau N.-S."/>
            <person name="Go F."/>
            <person name="Amirul A.-A.A."/>
        </authorList>
    </citation>
    <scope>NUCLEOTIDE SEQUENCE [LARGE SCALE GENOMIC DNA]</scope>
    <source>
        <strain evidence="5 6">CCB-QB4</strain>
    </source>
</reference>
<feature type="transmembrane region" description="Helical" evidence="4">
    <location>
        <begin position="12"/>
        <end position="38"/>
    </location>
</feature>
<evidence type="ECO:0000256" key="4">
    <source>
        <dbReference type="SAM" id="Phobius"/>
    </source>
</evidence>
<dbReference type="InterPro" id="IPR047769">
    <property type="entry name" value="MFS_ArsJ"/>
</dbReference>
<dbReference type="KEGG" id="cate:C2869_09280"/>
<dbReference type="Pfam" id="PF07690">
    <property type="entry name" value="MFS_1"/>
    <property type="match status" value="1"/>
</dbReference>
<name>A0A2S0VQY6_9ALTE</name>
<evidence type="ECO:0000256" key="2">
    <source>
        <dbReference type="ARBA" id="ARBA00022989"/>
    </source>
</evidence>
<dbReference type="RefSeq" id="WP_108602670.1">
    <property type="nucleotide sequence ID" value="NZ_CP026604.1"/>
</dbReference>
<dbReference type="Proteomes" id="UP000244441">
    <property type="component" value="Chromosome"/>
</dbReference>
<feature type="transmembrane region" description="Helical" evidence="4">
    <location>
        <begin position="251"/>
        <end position="270"/>
    </location>
</feature>
<evidence type="ECO:0000256" key="3">
    <source>
        <dbReference type="ARBA" id="ARBA00023136"/>
    </source>
</evidence>
<feature type="transmembrane region" description="Helical" evidence="4">
    <location>
        <begin position="354"/>
        <end position="374"/>
    </location>
</feature>
<proteinExistence type="predicted"/>
<feature type="transmembrane region" description="Helical" evidence="4">
    <location>
        <begin position="44"/>
        <end position="70"/>
    </location>
</feature>
<keyword evidence="6" id="KW-1185">Reference proteome</keyword>
<dbReference type="Gene3D" id="1.20.1250.20">
    <property type="entry name" value="MFS general substrate transporter like domains"/>
    <property type="match status" value="2"/>
</dbReference>
<organism evidence="5 6">
    <name type="scientific">Saccharobesus litoralis</name>
    <dbReference type="NCBI Taxonomy" id="2172099"/>
    <lineage>
        <taxon>Bacteria</taxon>
        <taxon>Pseudomonadati</taxon>
        <taxon>Pseudomonadota</taxon>
        <taxon>Gammaproteobacteria</taxon>
        <taxon>Alteromonadales</taxon>
        <taxon>Alteromonadaceae</taxon>
        <taxon>Saccharobesus</taxon>
    </lineage>
</organism>
<sequence length="413" mass="44294">MLANLSQDIRQYLFITGNYWAFTLTDGALRMLVVLHFYELGYSALAIASLFLFYEFFGVVTNLLGGWLGARLGLNKTMNIGLGLQIVALSMLLVPADMLTVIWVMAAQAMSGIAKDLNKMSAKSAVKTLLPKDTGASEAESQLFKWIAILTGSKNTLKGVGFFMGGALLTWLGFTGAIAAMAIALALVFITSLMVLKKDLGKAKNKPKFKDLFSKSKAINMLSAARLFLFGARDIWFVIALPVFLASQLDWSHTAVGSFLALWVIAYGGVQAFAPSLTGKKSGQVPDGKSAFFWAALLTLSPALIALGLMAELSAVYIVIGGLLVFGVLFAINSSLHSYLIVSYASDDGVSLDVGFYYMANAMGRLIGTILSGWAFQIGGLTLCLWLSSGFLLAASIISLALPRHSTHSTQEL</sequence>
<evidence type="ECO:0000313" key="6">
    <source>
        <dbReference type="Proteomes" id="UP000244441"/>
    </source>
</evidence>
<evidence type="ECO:0000313" key="5">
    <source>
        <dbReference type="EMBL" id="AWB66609.1"/>
    </source>
</evidence>
<dbReference type="InterPro" id="IPR036259">
    <property type="entry name" value="MFS_trans_sf"/>
</dbReference>
<protein>
    <submittedName>
        <fullName evidence="5">MFS transporter</fullName>
    </submittedName>
</protein>
<keyword evidence="1 4" id="KW-0812">Transmembrane</keyword>
<keyword evidence="2 4" id="KW-1133">Transmembrane helix</keyword>
<dbReference type="PANTHER" id="PTHR23547">
    <property type="entry name" value="MAJOR FACILITATOR SUPERFAMILY DOMAIN, GENERAL SUBSTRATE TRANSPORTER"/>
    <property type="match status" value="1"/>
</dbReference>
<dbReference type="PANTHER" id="PTHR23547:SF1">
    <property type="entry name" value="MAJOR FACILITATOR SUPERFAMILY MFS_1"/>
    <property type="match status" value="1"/>
</dbReference>
<accession>A0A2S0VQY6</accession>
<dbReference type="OrthoDB" id="186809at2"/>
<feature type="transmembrane region" description="Helical" evidence="4">
    <location>
        <begin position="380"/>
        <end position="402"/>
    </location>
</feature>
<feature type="transmembrane region" description="Helical" evidence="4">
    <location>
        <begin position="317"/>
        <end position="342"/>
    </location>
</feature>
<keyword evidence="3 4" id="KW-0472">Membrane</keyword>
<evidence type="ECO:0000256" key="1">
    <source>
        <dbReference type="ARBA" id="ARBA00022692"/>
    </source>
</evidence>
<dbReference type="SUPFAM" id="SSF103473">
    <property type="entry name" value="MFS general substrate transporter"/>
    <property type="match status" value="1"/>
</dbReference>
<feature type="transmembrane region" description="Helical" evidence="4">
    <location>
        <begin position="224"/>
        <end position="245"/>
    </location>
</feature>
<feature type="transmembrane region" description="Helical" evidence="4">
    <location>
        <begin position="171"/>
        <end position="196"/>
    </location>
</feature>
<dbReference type="GO" id="GO:0022857">
    <property type="term" value="F:transmembrane transporter activity"/>
    <property type="evidence" value="ECO:0007669"/>
    <property type="project" value="InterPro"/>
</dbReference>
<feature type="transmembrane region" description="Helical" evidence="4">
    <location>
        <begin position="82"/>
        <end position="106"/>
    </location>
</feature>
<dbReference type="NCBIfam" id="NF033734">
    <property type="entry name" value="MFS_ArsJ"/>
    <property type="match status" value="1"/>
</dbReference>
<feature type="transmembrane region" description="Helical" evidence="4">
    <location>
        <begin position="291"/>
        <end position="311"/>
    </location>
</feature>
<dbReference type="AlphaFoldDB" id="A0A2S0VQY6"/>
<gene>
    <name evidence="5" type="ORF">C2869_09280</name>
</gene>